<dbReference type="Proteomes" id="UP001054821">
    <property type="component" value="Chromosome 4"/>
</dbReference>
<dbReference type="AlphaFoldDB" id="A0AAD4W4C3"/>
<dbReference type="GO" id="GO:0008270">
    <property type="term" value="F:zinc ion binding"/>
    <property type="evidence" value="ECO:0007669"/>
    <property type="project" value="UniProtKB-KW"/>
</dbReference>
<protein>
    <recommendedName>
        <fullName evidence="3">CCHC-type domain-containing protein</fullName>
    </recommendedName>
</protein>
<evidence type="ECO:0000256" key="2">
    <source>
        <dbReference type="SAM" id="MobiDB-lite"/>
    </source>
</evidence>
<dbReference type="Pfam" id="PF00098">
    <property type="entry name" value="zf-CCHC"/>
    <property type="match status" value="1"/>
</dbReference>
<feature type="compositionally biased region" description="Basic and acidic residues" evidence="2">
    <location>
        <begin position="150"/>
        <end position="179"/>
    </location>
</feature>
<evidence type="ECO:0000256" key="1">
    <source>
        <dbReference type="PROSITE-ProRule" id="PRU00047"/>
    </source>
</evidence>
<organism evidence="4 5">
    <name type="scientific">Prunus dulcis</name>
    <name type="common">Almond</name>
    <name type="synonym">Amygdalus dulcis</name>
    <dbReference type="NCBI Taxonomy" id="3755"/>
    <lineage>
        <taxon>Eukaryota</taxon>
        <taxon>Viridiplantae</taxon>
        <taxon>Streptophyta</taxon>
        <taxon>Embryophyta</taxon>
        <taxon>Tracheophyta</taxon>
        <taxon>Spermatophyta</taxon>
        <taxon>Magnoliopsida</taxon>
        <taxon>eudicotyledons</taxon>
        <taxon>Gunneridae</taxon>
        <taxon>Pentapetalae</taxon>
        <taxon>rosids</taxon>
        <taxon>fabids</taxon>
        <taxon>Rosales</taxon>
        <taxon>Rosaceae</taxon>
        <taxon>Amygdaloideae</taxon>
        <taxon>Amygdaleae</taxon>
        <taxon>Prunus</taxon>
    </lineage>
</organism>
<dbReference type="SMART" id="SM00343">
    <property type="entry name" value="ZnF_C2HC"/>
    <property type="match status" value="1"/>
</dbReference>
<dbReference type="InterPro" id="IPR001878">
    <property type="entry name" value="Znf_CCHC"/>
</dbReference>
<evidence type="ECO:0000313" key="5">
    <source>
        <dbReference type="Proteomes" id="UP001054821"/>
    </source>
</evidence>
<dbReference type="Pfam" id="PF14223">
    <property type="entry name" value="Retrotran_gag_2"/>
    <property type="match status" value="1"/>
</dbReference>
<reference evidence="4 5" key="1">
    <citation type="journal article" date="2022" name="G3 (Bethesda)">
        <title>Whole-genome sequence and methylome profiling of the almond [Prunus dulcis (Mill.) D.A. Webb] cultivar 'Nonpareil'.</title>
        <authorList>
            <person name="D'Amico-Willman K.M."/>
            <person name="Ouma W.Z."/>
            <person name="Meulia T."/>
            <person name="Sideli G.M."/>
            <person name="Gradziel T.M."/>
            <person name="Fresnedo-Ramirez J."/>
        </authorList>
    </citation>
    <scope>NUCLEOTIDE SEQUENCE [LARGE SCALE GENOMIC DNA]</scope>
    <source>
        <strain evidence="4">Clone GOH B32 T37-40</strain>
    </source>
</reference>
<evidence type="ECO:0000313" key="4">
    <source>
        <dbReference type="EMBL" id="KAI5336088.1"/>
    </source>
</evidence>
<accession>A0AAD4W4C3</accession>
<dbReference type="EMBL" id="JAJFAZ020000004">
    <property type="protein sequence ID" value="KAI5336088.1"/>
    <property type="molecule type" value="Genomic_DNA"/>
</dbReference>
<dbReference type="Gene3D" id="4.10.60.10">
    <property type="entry name" value="Zinc finger, CCHC-type"/>
    <property type="match status" value="1"/>
</dbReference>
<dbReference type="InterPro" id="IPR036875">
    <property type="entry name" value="Znf_CCHC_sf"/>
</dbReference>
<gene>
    <name evidence="4" type="ORF">L3X38_026222</name>
</gene>
<keyword evidence="5" id="KW-1185">Reference proteome</keyword>
<dbReference type="PANTHER" id="PTHR35317">
    <property type="entry name" value="OS04G0629600 PROTEIN"/>
    <property type="match status" value="1"/>
</dbReference>
<dbReference type="PANTHER" id="PTHR35317:SF35">
    <property type="entry name" value="DUF4219 DOMAIN-CONTAINING PROTEIN"/>
    <property type="match status" value="1"/>
</dbReference>
<keyword evidence="1" id="KW-0479">Metal-binding</keyword>
<name>A0AAD4W4C3_PRUDU</name>
<dbReference type="GO" id="GO:0003676">
    <property type="term" value="F:nucleic acid binding"/>
    <property type="evidence" value="ECO:0007669"/>
    <property type="project" value="InterPro"/>
</dbReference>
<feature type="region of interest" description="Disordered" evidence="2">
    <location>
        <begin position="146"/>
        <end position="181"/>
    </location>
</feature>
<proteinExistence type="predicted"/>
<comment type="caution">
    <text evidence="4">The sequence shown here is derived from an EMBL/GenBank/DDBJ whole genome shotgun (WGS) entry which is preliminary data.</text>
</comment>
<evidence type="ECO:0000259" key="3">
    <source>
        <dbReference type="PROSITE" id="PS50158"/>
    </source>
</evidence>
<keyword evidence="1" id="KW-0863">Zinc-finger</keyword>
<sequence length="238" mass="27069">MAGSGGGELRAPIFNGENYEFWSIRMKTIFKSHGLWEFVEKGADAKKKEKEESRDAGKMTLTEVLRKDAKALGLIQGAVSNAIFPRISHEDTSKGAWDILMQEFHGDKQDLDVIEVQEVVTSLKSFELRLDRHTENKTERAFASLSVNPKSDKPTRNRSTKDQKNWKSKGNKWDNKSTDGPRNTCTHCGKLQFGECRFKGKTKCYNCDKFGHLARDCYSKKPKKSEKPVQQLEYAAQV</sequence>
<feature type="domain" description="CCHC-type" evidence="3">
    <location>
        <begin position="203"/>
        <end position="217"/>
    </location>
</feature>
<dbReference type="PROSITE" id="PS50158">
    <property type="entry name" value="ZF_CCHC"/>
    <property type="match status" value="1"/>
</dbReference>
<dbReference type="SUPFAM" id="SSF57756">
    <property type="entry name" value="Retrovirus zinc finger-like domains"/>
    <property type="match status" value="1"/>
</dbReference>
<keyword evidence="1" id="KW-0862">Zinc</keyword>